<reference evidence="3" key="2">
    <citation type="submission" date="2006-07" db="EMBL/GenBank/DDBJ databases">
        <authorList>
            <person name="Zou L."/>
            <person name="Wang X."/>
            <person name="Xiang Y."/>
            <person name="Zhang B."/>
            <person name="Li Y."/>
            <person name="Xiao Y."/>
            <person name="Wang J."/>
            <person name="Walmsley A.R."/>
            <person name="Chen G."/>
        </authorList>
    </citation>
    <scope>NUCLEOTIDE SEQUENCE</scope>
    <source>
        <strain evidence="3">RS105</strain>
    </source>
</reference>
<dbReference type="InterPro" id="IPR047655">
    <property type="entry name" value="Transpos_IS630-like"/>
</dbReference>
<dbReference type="InterPro" id="IPR038717">
    <property type="entry name" value="Tc1-like_DDE_dom"/>
</dbReference>
<dbReference type="SUPFAM" id="SSF46689">
    <property type="entry name" value="Homeodomain-like"/>
    <property type="match status" value="1"/>
</dbReference>
<organism evidence="3">
    <name type="scientific">Xanthomonas oryzae pv. oryzicola</name>
    <dbReference type="NCBI Taxonomy" id="129394"/>
    <lineage>
        <taxon>Bacteria</taxon>
        <taxon>Pseudomonadati</taxon>
        <taxon>Pseudomonadota</taxon>
        <taxon>Gammaproteobacteria</taxon>
        <taxon>Lysobacterales</taxon>
        <taxon>Lysobacteraceae</taxon>
        <taxon>Xanthomonas</taxon>
    </lineage>
</organism>
<feature type="domain" description="Winged helix-turn helix" evidence="2">
    <location>
        <begin position="105"/>
        <end position="163"/>
    </location>
</feature>
<dbReference type="Gene3D" id="3.30.420.10">
    <property type="entry name" value="Ribonuclease H-like superfamily/Ribonuclease H"/>
    <property type="match status" value="1"/>
</dbReference>
<dbReference type="InterPro" id="IPR009057">
    <property type="entry name" value="Homeodomain-like_sf"/>
</dbReference>
<dbReference type="AlphaFoldDB" id="Q0VHB8"/>
<dbReference type="InterPro" id="IPR036397">
    <property type="entry name" value="RNaseH_sf"/>
</dbReference>
<protein>
    <submittedName>
        <fullName evidence="3">Putative transposase</fullName>
    </submittedName>
</protein>
<evidence type="ECO:0000259" key="2">
    <source>
        <dbReference type="Pfam" id="PF13592"/>
    </source>
</evidence>
<dbReference type="Pfam" id="PF13358">
    <property type="entry name" value="DDE_3"/>
    <property type="match status" value="1"/>
</dbReference>
<accession>Q0VHB8</accession>
<evidence type="ECO:0000313" key="3">
    <source>
        <dbReference type="EMBL" id="ABH07389.1"/>
    </source>
</evidence>
<sequence length="352" mass="38794">MPVSAVQPSMKKRDGRLVSRAALEEMRLMALQRMGEGESPAEVASSFGLHRGWAYKVLARAQEGGAGALMTRKGSGRPRTLTPAQERQVFGWVNGKNPRQNGVAFGLWTRQVVRELIEKKCAARLSLASVGTLLARLGLSPQKPLQHAYQRDPLAVAQWEKQTYPATVKHAKREKAEIDFWDESGFRADAVQGRTWAVKDVTPVVAVPGQRQSISAASAVNSKGSFWFAVYSGGLNGEVFVDLLKRMMKGRRRSIHLVLDGLPAHKTRGVRDDVDSLKGRLTLHFLPGDAPDLNPDALVWSDTKRTGVAHSPLRSGEKLADRVHDQLSDIAARPELVRAFFRHPSVAYISDL</sequence>
<name>Q0VHB8_XANOQ</name>
<dbReference type="InterPro" id="IPR025959">
    <property type="entry name" value="Winged_HTH_dom"/>
</dbReference>
<reference evidence="3" key="1">
    <citation type="journal article" date="2006" name="Appl. Environ. Microbiol.">
        <title>Elucidation of the hrp clusters of Xanthomonas oryzae pv. oryzicola that control the hypersensitive response in nonhost tobacco and pathogenicity in susceptible host rice.</title>
        <authorList>
            <person name="Zou L.F."/>
            <person name="Wang X.P."/>
            <person name="Xiang Y."/>
            <person name="Zhang B."/>
            <person name="Li Y.R."/>
            <person name="Xiao Y.L."/>
            <person name="Wang J.S."/>
            <person name="Walmsley A.R."/>
            <person name="Chen G.Y."/>
        </authorList>
    </citation>
    <scope>NUCLEOTIDE SEQUENCE</scope>
    <source>
        <strain evidence="3">RS105</strain>
    </source>
</reference>
<feature type="domain" description="Tc1-like transposase DDE" evidence="1">
    <location>
        <begin position="180"/>
        <end position="319"/>
    </location>
</feature>
<dbReference type="NCBIfam" id="NF033545">
    <property type="entry name" value="transpos_IS630"/>
    <property type="match status" value="1"/>
</dbReference>
<dbReference type="GO" id="GO:0003676">
    <property type="term" value="F:nucleic acid binding"/>
    <property type="evidence" value="ECO:0007669"/>
    <property type="project" value="InterPro"/>
</dbReference>
<evidence type="ECO:0000259" key="1">
    <source>
        <dbReference type="Pfam" id="PF13358"/>
    </source>
</evidence>
<dbReference type="EMBL" id="AY875714">
    <property type="protein sequence ID" value="ABH07389.1"/>
    <property type="molecule type" value="Genomic_DNA"/>
</dbReference>
<dbReference type="Pfam" id="PF13551">
    <property type="entry name" value="HTH_29"/>
    <property type="match status" value="1"/>
</dbReference>
<dbReference type="Pfam" id="PF13592">
    <property type="entry name" value="HTH_33"/>
    <property type="match status" value="1"/>
</dbReference>
<proteinExistence type="predicted"/>